<organism evidence="3 4">
    <name type="scientific">Ruthenibacterium intestinale</name>
    <dbReference type="NCBI Taxonomy" id="3133163"/>
    <lineage>
        <taxon>Bacteria</taxon>
        <taxon>Bacillati</taxon>
        <taxon>Bacillota</taxon>
        <taxon>Clostridia</taxon>
        <taxon>Eubacteriales</taxon>
        <taxon>Oscillospiraceae</taxon>
        <taxon>Ruthenibacterium</taxon>
    </lineage>
</organism>
<protein>
    <submittedName>
        <fullName evidence="3">Bifunctional oligoribonuclease/PAP phosphatase NrnA</fullName>
        <ecNumber evidence="3">3.1.3.7</ecNumber>
    </submittedName>
</protein>
<dbReference type="EC" id="3.1.3.7" evidence="3"/>
<comment type="caution">
    <text evidence="3">The sequence shown here is derived from an EMBL/GenBank/DDBJ whole genome shotgun (WGS) entry which is preliminary data.</text>
</comment>
<dbReference type="InterPro" id="IPR001667">
    <property type="entry name" value="DDH_dom"/>
</dbReference>
<proteinExistence type="predicted"/>
<dbReference type="Pfam" id="PF01368">
    <property type="entry name" value="DHH"/>
    <property type="match status" value="1"/>
</dbReference>
<dbReference type="InterPro" id="IPR038763">
    <property type="entry name" value="DHH_sf"/>
</dbReference>
<dbReference type="InterPro" id="IPR051319">
    <property type="entry name" value="Oligoribo/pAp-PDE_c-di-AMP_PDE"/>
</dbReference>
<dbReference type="SUPFAM" id="SSF64182">
    <property type="entry name" value="DHH phosphoesterases"/>
    <property type="match status" value="1"/>
</dbReference>
<evidence type="ECO:0000313" key="4">
    <source>
        <dbReference type="Proteomes" id="UP001477672"/>
    </source>
</evidence>
<reference evidence="3 4" key="1">
    <citation type="submission" date="2024-03" db="EMBL/GenBank/DDBJ databases">
        <title>Human intestinal bacterial collection.</title>
        <authorList>
            <person name="Pauvert C."/>
            <person name="Hitch T.C.A."/>
            <person name="Clavel T."/>
        </authorList>
    </citation>
    <scope>NUCLEOTIDE SEQUENCE [LARGE SCALE GENOMIC DNA]</scope>
    <source>
        <strain evidence="3 4">CLA-JM-H11</strain>
    </source>
</reference>
<keyword evidence="3" id="KW-0378">Hydrolase</keyword>
<feature type="domain" description="DHHA1" evidence="2">
    <location>
        <begin position="230"/>
        <end position="315"/>
    </location>
</feature>
<dbReference type="RefSeq" id="WP_349216538.1">
    <property type="nucleotide sequence ID" value="NZ_JBBMFA010000101.1"/>
</dbReference>
<dbReference type="Pfam" id="PF02272">
    <property type="entry name" value="DHHA1"/>
    <property type="match status" value="1"/>
</dbReference>
<accession>A0ABV1GH77</accession>
<dbReference type="InterPro" id="IPR003156">
    <property type="entry name" value="DHHA1_dom"/>
</dbReference>
<name>A0ABV1GH77_9FIRM</name>
<feature type="domain" description="DDH" evidence="1">
    <location>
        <begin position="19"/>
        <end position="153"/>
    </location>
</feature>
<dbReference type="PANTHER" id="PTHR47618">
    <property type="entry name" value="BIFUNCTIONAL OLIGORIBONUCLEASE AND PAP PHOSPHATASE NRNA"/>
    <property type="match status" value="1"/>
</dbReference>
<sequence>MSEILDLVTVISRLLKAENILLLCHKNPDGDTIGSAAALYHVLKGLGKTVAVTCSDEIPARYDYMEIGMYDGSFEPRYIVAVDVAGIQLFGDPVSQYADRVDLCIDHHPSNGGYADAMLLDGEAAATAELLYSLFESMDVSITPLIANCLYTGLATDTGCFKFANTTAKTHLVAARLIEAGADLVKLNNILFESKSRSRLEIERIALESLEYHFDGACAIISLTKEQIERTGVEPLDLEGITSLPRMIEGVRVGITLRQQPTGSYKVSVRTEVGVDAAQICAHLGGGGHKQAAGCEILGSMENAKAALLSEVERALCKES</sequence>
<dbReference type="Gene3D" id="3.10.310.30">
    <property type="match status" value="1"/>
</dbReference>
<dbReference type="Proteomes" id="UP001477672">
    <property type="component" value="Unassembled WGS sequence"/>
</dbReference>
<evidence type="ECO:0000259" key="2">
    <source>
        <dbReference type="Pfam" id="PF02272"/>
    </source>
</evidence>
<keyword evidence="4" id="KW-1185">Reference proteome</keyword>
<gene>
    <name evidence="3" type="ORF">WMO24_11235</name>
</gene>
<evidence type="ECO:0000259" key="1">
    <source>
        <dbReference type="Pfam" id="PF01368"/>
    </source>
</evidence>
<dbReference type="EMBL" id="JBBMFA010000101">
    <property type="protein sequence ID" value="MEQ2520997.1"/>
    <property type="molecule type" value="Genomic_DNA"/>
</dbReference>
<dbReference type="Gene3D" id="3.90.1640.10">
    <property type="entry name" value="inorganic pyrophosphatase (n-terminal core)"/>
    <property type="match status" value="1"/>
</dbReference>
<dbReference type="GO" id="GO:0008441">
    <property type="term" value="F:3'(2'),5'-bisphosphate nucleotidase activity"/>
    <property type="evidence" value="ECO:0007669"/>
    <property type="project" value="UniProtKB-EC"/>
</dbReference>
<dbReference type="PANTHER" id="PTHR47618:SF1">
    <property type="entry name" value="BIFUNCTIONAL OLIGORIBONUCLEASE AND PAP PHOSPHATASE NRNA"/>
    <property type="match status" value="1"/>
</dbReference>
<evidence type="ECO:0000313" key="3">
    <source>
        <dbReference type="EMBL" id="MEQ2520997.1"/>
    </source>
</evidence>